<dbReference type="eggNOG" id="KOG2660">
    <property type="taxonomic scope" value="Eukaryota"/>
</dbReference>
<dbReference type="AlphaFoldDB" id="J4CDG1"/>
<dbReference type="EMBL" id="AP011948">
    <property type="protein sequence ID" value="BAM41082.1"/>
    <property type="molecule type" value="Genomic_DNA"/>
</dbReference>
<evidence type="ECO:0000313" key="2">
    <source>
        <dbReference type="Proteomes" id="UP000003786"/>
    </source>
</evidence>
<dbReference type="GO" id="GO:0016279">
    <property type="term" value="F:protein-lysine N-methyltransferase activity"/>
    <property type="evidence" value="ECO:0007669"/>
    <property type="project" value="TreeGrafter"/>
</dbReference>
<keyword evidence="2" id="KW-1185">Reference proteome</keyword>
<name>J4CDG1_THEOR</name>
<evidence type="ECO:0000313" key="1">
    <source>
        <dbReference type="EMBL" id="BAM41082.1"/>
    </source>
</evidence>
<dbReference type="Gene3D" id="3.90.1410.10">
    <property type="entry name" value="set domain protein methyltransferase, domain 1"/>
    <property type="match status" value="1"/>
</dbReference>
<dbReference type="RefSeq" id="XP_009691383.1">
    <property type="nucleotide sequence ID" value="XM_009693088.1"/>
</dbReference>
<dbReference type="GeneID" id="20715530"/>
<protein>
    <submittedName>
        <fullName evidence="1">Uncharacterized protein</fullName>
    </submittedName>
</protein>
<dbReference type="InterPro" id="IPR046341">
    <property type="entry name" value="SET_dom_sf"/>
</dbReference>
<proteinExistence type="predicted"/>
<accession>J4CDG1</accession>
<dbReference type="CDD" id="cd10527">
    <property type="entry name" value="SET_LSMT"/>
    <property type="match status" value="1"/>
</dbReference>
<dbReference type="OMA" id="PLYRCAS"/>
<gene>
    <name evidence="1" type="ORF">TOT_030000343</name>
</gene>
<dbReference type="STRING" id="869250.J4CDG1"/>
<dbReference type="VEuPathDB" id="PiroplasmaDB:TOT_030000343"/>
<dbReference type="OrthoDB" id="361857at2759"/>
<dbReference type="InterPro" id="IPR050600">
    <property type="entry name" value="SETD3_SETD6_MTase"/>
</dbReference>
<dbReference type="Proteomes" id="UP000003786">
    <property type="component" value="Chromosome 3"/>
</dbReference>
<dbReference type="KEGG" id="tot:TOT_030000343"/>
<dbReference type="SUPFAM" id="SSF82199">
    <property type="entry name" value="SET domain"/>
    <property type="match status" value="1"/>
</dbReference>
<sequence>MIVRRIHLLVQIVSLGLVINVSKFSLNIAVCFKNYSFVNKYNKSSISLCEYTSSYDFSNKIRDYTLYSNFTERNHGFHQKCTVYKKDYIVERIKHLFSQLGHINSSIEFGSIPRLDYNRDSIVQTYELSREIDSRVHKNDYSDLSGEYFLRFQGDDEDELAVMCRSNIDKGVELIRVPLDMCYSVDSCVASLLEGIKLTDAGSMTMKHENVLHIKRLQELSTGVLAKSQSISTFFDNLSANGKEVEAESFETRLDEYINYKRLLVLRSLVLADHILSVDNVLIKVLDNPYMKYHTINGREKELFLLTFALASEYYLKVVSSVIKYMKDGRDYEEPDGEKVRTLWLHHLYNKDVSHNPMMFDREAVEQIQERILEYKISQRKMVLKDMMGLFSDPVNVIRERLEHIAQSRSMMEDRSDGLYYTAKVDLKTNVEDVLEKMELELNEREMKHSMFSNSIFSVGAGELSYILGKTSMADGRSGLDPDHEEKRRCVDFFNDYILNSQSADNIMKRPVESLISSLNSIVDTSSISKFFCTIVSHALRPGERETDVMEASYMADSAPGIQCKPEDSIVDSKVVGDGNGSKRCGRAYIVPLIDLCNHGGSKANSQISVSMSSEKPSFVLSSTSGIGPGDEILINYGDFDNNVCFLDYGFVSGDEVNNHVLMEIEADTIKDAAKMHNAQTLLPSLFPEGIPREKVDLIKSLNLVEINDKGDLGVVYKNPYFEGLPVAKYMEFNQRFMSNAPVADESNMYYTANSNQDRTRFVDRPVSVDDGDYSHSTVNPLIRVDANGIPESRLILFLKILLCKTRKKLDWMRTQGSERLSRSINSPIDHKAFEMASTVALMQISDKYSHSLFEDYKRALSNRMGGFSSAHSVGTVGRTIKPASATRTKFKDLKRTGRGLENALVLAHSMRRKIPIYKCSAFYSGIAKQKHCGESQQYQCQWRSFGIEFD</sequence>
<dbReference type="PANTHER" id="PTHR13271">
    <property type="entry name" value="UNCHARACTERIZED PUTATIVE METHYLTRANSFERASE"/>
    <property type="match status" value="1"/>
</dbReference>
<reference evidence="1 2" key="1">
    <citation type="journal article" date="2012" name="MBio">
        <title>Comparative genome analysis of three eukaryotic parasites with differing abilities to transform leukocytes reveals key mediators of Theileria-induced leukocyte transformation.</title>
        <authorList>
            <person name="Hayashida K."/>
            <person name="Hara Y."/>
            <person name="Abe T."/>
            <person name="Yamasaki C."/>
            <person name="Toyoda A."/>
            <person name="Kosuge T."/>
            <person name="Suzuki Y."/>
            <person name="Sato Y."/>
            <person name="Kawashima S."/>
            <person name="Katayama T."/>
            <person name="Wakaguri H."/>
            <person name="Inoue N."/>
            <person name="Homma K."/>
            <person name="Tada-Umezaki M."/>
            <person name="Yagi Y."/>
            <person name="Fujii Y."/>
            <person name="Habara T."/>
            <person name="Kanehisa M."/>
            <person name="Watanabe H."/>
            <person name="Ito K."/>
            <person name="Gojobori T."/>
            <person name="Sugawara H."/>
            <person name="Imanishi T."/>
            <person name="Weir W."/>
            <person name="Gardner M."/>
            <person name="Pain A."/>
            <person name="Shiels B."/>
            <person name="Hattori M."/>
            <person name="Nene V."/>
            <person name="Sugimoto C."/>
        </authorList>
    </citation>
    <scope>NUCLEOTIDE SEQUENCE [LARGE SCALE GENOMIC DNA]</scope>
    <source>
        <strain evidence="1 2">Shintoku</strain>
    </source>
</reference>
<organism evidence="1 2">
    <name type="scientific">Theileria orientalis strain Shintoku</name>
    <dbReference type="NCBI Taxonomy" id="869250"/>
    <lineage>
        <taxon>Eukaryota</taxon>
        <taxon>Sar</taxon>
        <taxon>Alveolata</taxon>
        <taxon>Apicomplexa</taxon>
        <taxon>Aconoidasida</taxon>
        <taxon>Piroplasmida</taxon>
        <taxon>Theileriidae</taxon>
        <taxon>Theileria</taxon>
    </lineage>
</organism>